<accession>A0AAD5IS99</accession>
<evidence type="ECO:0000256" key="7">
    <source>
        <dbReference type="SAM" id="MobiDB-lite"/>
    </source>
</evidence>
<comment type="caution">
    <text evidence="10">The sequence shown here is derived from an EMBL/GenBank/DDBJ whole genome shotgun (WGS) entry which is preliminary data.</text>
</comment>
<keyword evidence="4" id="KW-0378">Hydrolase</keyword>
<evidence type="ECO:0008006" key="12">
    <source>
        <dbReference type="Google" id="ProtNLM"/>
    </source>
</evidence>
<evidence type="ECO:0000256" key="3">
    <source>
        <dbReference type="ARBA" id="ARBA00022723"/>
    </source>
</evidence>
<dbReference type="SMART" id="SM00597">
    <property type="entry name" value="ZnF_TTF"/>
    <property type="match status" value="1"/>
</dbReference>
<dbReference type="Gene3D" id="3.30.420.10">
    <property type="entry name" value="Ribonuclease H-like superfamily/Ribonuclease H"/>
    <property type="match status" value="1"/>
</dbReference>
<feature type="domain" description="TTF-type" evidence="9">
    <location>
        <begin position="67"/>
        <end position="160"/>
    </location>
</feature>
<evidence type="ECO:0000256" key="6">
    <source>
        <dbReference type="ARBA" id="ARBA00022842"/>
    </source>
</evidence>
<reference evidence="10" key="2">
    <citation type="submission" date="2023-02" db="EMBL/GenBank/DDBJ databases">
        <authorList>
            <person name="Swenson N.G."/>
            <person name="Wegrzyn J.L."/>
            <person name="Mcevoy S.L."/>
        </authorList>
    </citation>
    <scope>NUCLEOTIDE SEQUENCE</scope>
    <source>
        <strain evidence="10">91603</strain>
        <tissue evidence="10">Leaf</tissue>
    </source>
</reference>
<dbReference type="Pfam" id="PF14291">
    <property type="entry name" value="DUF4371"/>
    <property type="match status" value="1"/>
</dbReference>
<dbReference type="AlphaFoldDB" id="A0AAD5IS99"/>
<feature type="region of interest" description="Disordered" evidence="7">
    <location>
        <begin position="1"/>
        <end position="27"/>
    </location>
</feature>
<dbReference type="GO" id="GO:0008408">
    <property type="term" value="F:3'-5' exonuclease activity"/>
    <property type="evidence" value="ECO:0007669"/>
    <property type="project" value="TreeGrafter"/>
</dbReference>
<keyword evidence="3" id="KW-0479">Metal-binding</keyword>
<dbReference type="SMART" id="SM00479">
    <property type="entry name" value="EXOIII"/>
    <property type="match status" value="1"/>
</dbReference>
<evidence type="ECO:0000256" key="1">
    <source>
        <dbReference type="ARBA" id="ARBA00001946"/>
    </source>
</evidence>
<gene>
    <name evidence="10" type="ORF">LWI28_023664</name>
</gene>
<dbReference type="InterPro" id="IPR006580">
    <property type="entry name" value="Znf_TTF"/>
</dbReference>
<dbReference type="Proteomes" id="UP001064489">
    <property type="component" value="Chromosome 8"/>
</dbReference>
<evidence type="ECO:0000313" key="11">
    <source>
        <dbReference type="Proteomes" id="UP001064489"/>
    </source>
</evidence>
<dbReference type="InterPro" id="IPR013520">
    <property type="entry name" value="Ribonucl_H"/>
</dbReference>
<evidence type="ECO:0000259" key="9">
    <source>
        <dbReference type="SMART" id="SM00597"/>
    </source>
</evidence>
<dbReference type="InterPro" id="IPR012337">
    <property type="entry name" value="RNaseH-like_sf"/>
</dbReference>
<dbReference type="CDD" id="cd06127">
    <property type="entry name" value="DEDDh"/>
    <property type="match status" value="1"/>
</dbReference>
<dbReference type="GO" id="GO:0046872">
    <property type="term" value="F:metal ion binding"/>
    <property type="evidence" value="ECO:0007669"/>
    <property type="project" value="UniProtKB-KW"/>
</dbReference>
<evidence type="ECO:0000256" key="4">
    <source>
        <dbReference type="ARBA" id="ARBA00022801"/>
    </source>
</evidence>
<comment type="cofactor">
    <cofactor evidence="1">
        <name>Mg(2+)</name>
        <dbReference type="ChEBI" id="CHEBI:18420"/>
    </cofactor>
</comment>
<dbReference type="Pfam" id="PF00929">
    <property type="entry name" value="RNase_T"/>
    <property type="match status" value="1"/>
</dbReference>
<organism evidence="10 11">
    <name type="scientific">Acer negundo</name>
    <name type="common">Box elder</name>
    <dbReference type="NCBI Taxonomy" id="4023"/>
    <lineage>
        <taxon>Eukaryota</taxon>
        <taxon>Viridiplantae</taxon>
        <taxon>Streptophyta</taxon>
        <taxon>Embryophyta</taxon>
        <taxon>Tracheophyta</taxon>
        <taxon>Spermatophyta</taxon>
        <taxon>Magnoliopsida</taxon>
        <taxon>eudicotyledons</taxon>
        <taxon>Gunneridae</taxon>
        <taxon>Pentapetalae</taxon>
        <taxon>rosids</taxon>
        <taxon>malvids</taxon>
        <taxon>Sapindales</taxon>
        <taxon>Sapindaceae</taxon>
        <taxon>Hippocastanoideae</taxon>
        <taxon>Acereae</taxon>
        <taxon>Acer</taxon>
    </lineage>
</organism>
<feature type="compositionally biased region" description="Polar residues" evidence="7">
    <location>
        <begin position="12"/>
        <end position="25"/>
    </location>
</feature>
<reference evidence="10" key="1">
    <citation type="journal article" date="2022" name="Plant J.">
        <title>Strategies of tolerance reflected in two North American maple genomes.</title>
        <authorList>
            <person name="McEvoy S.L."/>
            <person name="Sezen U.U."/>
            <person name="Trouern-Trend A."/>
            <person name="McMahon S.M."/>
            <person name="Schaberg P.G."/>
            <person name="Yang J."/>
            <person name="Wegrzyn J.L."/>
            <person name="Swenson N.G."/>
        </authorList>
    </citation>
    <scope>NUCLEOTIDE SEQUENCE</scope>
    <source>
        <strain evidence="10">91603</strain>
    </source>
</reference>
<evidence type="ECO:0000256" key="2">
    <source>
        <dbReference type="ARBA" id="ARBA00022722"/>
    </source>
</evidence>
<sequence>MLPTPLEKSDGSKQASSEFDLSSLPTDPGLRPRILDYSHDVRDKICRAYLQKSPCQPRGHEFPFKPTGRRFIQSWFDEYKTWLKYSIVKNAAFCLYCYLFKPVNGQQGCGDSFVGKGFSNWRKKDTLTYHAEKCSAHQHARRCCEALLNQAQHIENIFSKHSNEARIQYRIRLNASVDCARFLLRQGLAFRGDKEYEESSNREPDLEMGDNQYRSEIAFFDVETTVPTRQGQGFAILEFGAILVCPKKLEELDSYSTLVRPADPSLISSLSVRCNGITPDSVVSAPTFADIADKVYDILQGRIWAGHNIVRFDCARIREAFSEVGRPAPEPKGTIDSLALLTQKFGRRAGDMKMATLATYFGLGQQSHRSLDDVRMNLEVLKYCATVLFLESSLPEIFTVNSWVSPNATTRSRRNIKSSPEATSQNHSTPSSKLKFEDSRNFFPTDQKTVKDHPILSLVTHRTGEEISNVALSGTDKQDPFDMGALSNQMETKSIQPDVTMEEKSESESPEISSTAVVSEGSSGYAGFLDPDEVFIPSVNACLVPLFEGSQIQRMKLFHKAVILQLCCSSLRVRFGISTKFVDQAGRPRLNFVVDVSPSLCKVLEACDNIAQKFAVESGSSSEWRPVITRKNGFFNYPTIRLHIPTVVHGDAAQYATEICQKEATNGTIQKLVFQKFDAAELESLIKPGTFVDGFLSLDPYDYQQSAGIRIVAKKLIIYPE</sequence>
<keyword evidence="5" id="KW-0269">Exonuclease</keyword>
<name>A0AAD5IS99_ACENE</name>
<evidence type="ECO:0000313" key="10">
    <source>
        <dbReference type="EMBL" id="KAI9174852.1"/>
    </source>
</evidence>
<feature type="compositionally biased region" description="Polar residues" evidence="7">
    <location>
        <begin position="417"/>
        <end position="432"/>
    </location>
</feature>
<keyword evidence="6" id="KW-0460">Magnesium</keyword>
<dbReference type="InterPro" id="IPR036397">
    <property type="entry name" value="RNaseH_sf"/>
</dbReference>
<dbReference type="EMBL" id="JAJSOW010000103">
    <property type="protein sequence ID" value="KAI9174852.1"/>
    <property type="molecule type" value="Genomic_DNA"/>
</dbReference>
<dbReference type="PANTHER" id="PTHR30231:SF4">
    <property type="entry name" value="PROTEIN NEN2"/>
    <property type="match status" value="1"/>
</dbReference>
<proteinExistence type="predicted"/>
<dbReference type="InterPro" id="IPR025398">
    <property type="entry name" value="DUF4371"/>
</dbReference>
<dbReference type="SUPFAM" id="SSF53098">
    <property type="entry name" value="Ribonuclease H-like"/>
    <property type="match status" value="1"/>
</dbReference>
<evidence type="ECO:0000256" key="5">
    <source>
        <dbReference type="ARBA" id="ARBA00022839"/>
    </source>
</evidence>
<keyword evidence="2" id="KW-0540">Nuclease</keyword>
<dbReference type="GO" id="GO:0003676">
    <property type="term" value="F:nucleic acid binding"/>
    <property type="evidence" value="ECO:0007669"/>
    <property type="project" value="InterPro"/>
</dbReference>
<feature type="domain" description="Exonuclease" evidence="8">
    <location>
        <begin position="216"/>
        <end position="390"/>
    </location>
</feature>
<protein>
    <recommendedName>
        <fullName evidence="12">Exonuclease domain-containing protein</fullName>
    </recommendedName>
</protein>
<keyword evidence="11" id="KW-1185">Reference proteome</keyword>
<evidence type="ECO:0000259" key="8">
    <source>
        <dbReference type="SMART" id="SM00479"/>
    </source>
</evidence>
<dbReference type="PANTHER" id="PTHR30231">
    <property type="entry name" value="DNA POLYMERASE III SUBUNIT EPSILON"/>
    <property type="match status" value="1"/>
</dbReference>
<feature type="region of interest" description="Disordered" evidence="7">
    <location>
        <begin position="409"/>
        <end position="437"/>
    </location>
</feature>
<dbReference type="FunFam" id="3.30.420.10:FF:000040">
    <property type="entry name" value="Exonuclease family protein"/>
    <property type="match status" value="1"/>
</dbReference>